<dbReference type="EnsemblMetazoa" id="PPA15777.1">
    <property type="protein sequence ID" value="PPA15777.1"/>
    <property type="gene ID" value="WBGene00105331"/>
</dbReference>
<evidence type="ECO:0000256" key="2">
    <source>
        <dbReference type="SAM" id="Phobius"/>
    </source>
</evidence>
<accession>A0A8R1YG42</accession>
<dbReference type="AlphaFoldDB" id="A0A2A6BCL3"/>
<evidence type="ECO:0000313" key="3">
    <source>
        <dbReference type="EnsemblMetazoa" id="PPA15777.1"/>
    </source>
</evidence>
<protein>
    <submittedName>
        <fullName evidence="3">Uncharacterized protein</fullName>
    </submittedName>
</protein>
<keyword evidence="2" id="KW-1133">Transmembrane helix</keyword>
<feature type="compositionally biased region" description="Polar residues" evidence="1">
    <location>
        <begin position="1"/>
        <end position="40"/>
    </location>
</feature>
<feature type="transmembrane region" description="Helical" evidence="2">
    <location>
        <begin position="299"/>
        <end position="319"/>
    </location>
</feature>
<organism evidence="3 4">
    <name type="scientific">Pristionchus pacificus</name>
    <name type="common">Parasitic nematode worm</name>
    <dbReference type="NCBI Taxonomy" id="54126"/>
    <lineage>
        <taxon>Eukaryota</taxon>
        <taxon>Metazoa</taxon>
        <taxon>Ecdysozoa</taxon>
        <taxon>Nematoda</taxon>
        <taxon>Chromadorea</taxon>
        <taxon>Rhabditida</taxon>
        <taxon>Rhabditina</taxon>
        <taxon>Diplogasteromorpha</taxon>
        <taxon>Diplogasteroidea</taxon>
        <taxon>Neodiplogasteridae</taxon>
        <taxon>Pristionchus</taxon>
    </lineage>
</organism>
<reference evidence="4" key="1">
    <citation type="journal article" date="2008" name="Nat. Genet.">
        <title>The Pristionchus pacificus genome provides a unique perspective on nematode lifestyle and parasitism.</title>
        <authorList>
            <person name="Dieterich C."/>
            <person name="Clifton S.W."/>
            <person name="Schuster L.N."/>
            <person name="Chinwalla A."/>
            <person name="Delehaunty K."/>
            <person name="Dinkelacker I."/>
            <person name="Fulton L."/>
            <person name="Fulton R."/>
            <person name="Godfrey J."/>
            <person name="Minx P."/>
            <person name="Mitreva M."/>
            <person name="Roeseler W."/>
            <person name="Tian H."/>
            <person name="Witte H."/>
            <person name="Yang S.P."/>
            <person name="Wilson R.K."/>
            <person name="Sommer R.J."/>
        </authorList>
    </citation>
    <scope>NUCLEOTIDE SEQUENCE [LARGE SCALE GENOMIC DNA]</scope>
    <source>
        <strain evidence="4">PS312</strain>
    </source>
</reference>
<dbReference type="Proteomes" id="UP000005239">
    <property type="component" value="Unassembled WGS sequence"/>
</dbReference>
<gene>
    <name evidence="3" type="primary">WBGene00105331</name>
</gene>
<keyword evidence="4" id="KW-1185">Reference proteome</keyword>
<sequence length="370" mass="40036">MESSLRNGSSTCSSEAHSSGTLPTPNSTYPIPSTSSTNSDLPGPIFLTPPPDPLLAASAFLTQPSANAPSSSTISSSSDISILLEALIHPSTDNLALHYFSDDILDQALILLTKKRRVLNEEYTSSTAQIKGDAAKRLWSVQEFNEYCRNMQDRKWIHVAKLAPIEKKEKDILNAKPANTSTEPQKRARKARKTVPVLSTPPSNAQVPQCGPTEGLPTFSSYVCATNTQIDVRNRQIHTGPLSVHQKYPPVSISSSTMPPTAEVIEQQTIPSHLVFYPDRKPSDFTPVTDYNYADNKGFLVTVSISGGLIVALILYFVAHCIRKANPTDEDETADIEMSLNRDGAVAPRLASAVAVSLATRANSVHAKAP</sequence>
<keyword evidence="2" id="KW-0812">Transmembrane</keyword>
<feature type="region of interest" description="Disordered" evidence="1">
    <location>
        <begin position="175"/>
        <end position="211"/>
    </location>
</feature>
<feature type="region of interest" description="Disordered" evidence="1">
    <location>
        <begin position="1"/>
        <end position="47"/>
    </location>
</feature>
<evidence type="ECO:0000313" key="4">
    <source>
        <dbReference type="Proteomes" id="UP000005239"/>
    </source>
</evidence>
<proteinExistence type="predicted"/>
<name>A0A2A6BCL3_PRIPA</name>
<accession>A0A2A6BCL3</accession>
<reference evidence="3" key="2">
    <citation type="submission" date="2022-06" db="UniProtKB">
        <authorList>
            <consortium name="EnsemblMetazoa"/>
        </authorList>
    </citation>
    <scope>IDENTIFICATION</scope>
    <source>
        <strain evidence="3">PS312</strain>
    </source>
</reference>
<keyword evidence="2" id="KW-0472">Membrane</keyword>
<evidence type="ECO:0000256" key="1">
    <source>
        <dbReference type="SAM" id="MobiDB-lite"/>
    </source>
</evidence>